<dbReference type="EMBL" id="LNVX01000508">
    <property type="protein sequence ID" value="OEG69992.1"/>
    <property type="molecule type" value="Genomic_DNA"/>
</dbReference>
<reference evidence="1 2" key="1">
    <citation type="submission" date="2015-11" db="EMBL/GenBank/DDBJ databases">
        <title>Evidence for parallel genomic evolution in an endosymbiosis of termite gut flagellates.</title>
        <authorList>
            <person name="Zheng H."/>
        </authorList>
    </citation>
    <scope>NUCLEOTIDE SEQUENCE [LARGE SCALE GENOMIC DNA]</scope>
    <source>
        <strain evidence="1 2">CET450</strain>
    </source>
</reference>
<sequence>MVMFYGLSPLKNEYKHNPSTAAKGQPYEDTMPNYYLKKVYNELELLEVKKERATKLTGKMAQAGLITIAETA</sequence>
<evidence type="ECO:0000313" key="2">
    <source>
        <dbReference type="Proteomes" id="UP000095237"/>
    </source>
</evidence>
<protein>
    <submittedName>
        <fullName evidence="1">Uncharacterized protein</fullName>
    </submittedName>
</protein>
<dbReference type="AlphaFoldDB" id="A0A1E5IHM4"/>
<name>A0A1E5IHM4_ENDTX</name>
<gene>
    <name evidence="1" type="ORF">ATZ36_01780</name>
</gene>
<evidence type="ECO:0000313" key="1">
    <source>
        <dbReference type="EMBL" id="OEG69992.1"/>
    </source>
</evidence>
<proteinExistence type="predicted"/>
<comment type="caution">
    <text evidence="1">The sequence shown here is derived from an EMBL/GenBank/DDBJ whole genome shotgun (WGS) entry which is preliminary data.</text>
</comment>
<organism evidence="1 2">
    <name type="scientific">Endomicrobium trichonymphae</name>
    <dbReference type="NCBI Taxonomy" id="1408204"/>
    <lineage>
        <taxon>Bacteria</taxon>
        <taxon>Pseudomonadati</taxon>
        <taxon>Elusimicrobiota</taxon>
        <taxon>Endomicrobiia</taxon>
        <taxon>Endomicrobiales</taxon>
        <taxon>Endomicrobiaceae</taxon>
        <taxon>Candidatus Endomicrobiellum</taxon>
    </lineage>
</organism>
<keyword evidence="2" id="KW-1185">Reference proteome</keyword>
<dbReference type="Proteomes" id="UP000095237">
    <property type="component" value="Unassembled WGS sequence"/>
</dbReference>
<accession>A0A1E5IHM4</accession>